<dbReference type="RefSeq" id="WP_007622240.1">
    <property type="nucleotide sequence ID" value="NZ_BANX01000023.1"/>
</dbReference>
<comment type="caution">
    <text evidence="2">The sequence shown here is derived from an EMBL/GenBank/DDBJ whole genome shotgun (WGS) entry which is preliminary data.</text>
</comment>
<gene>
    <name evidence="2" type="ORF">GS4_23_01060</name>
</gene>
<evidence type="ECO:0000256" key="1">
    <source>
        <dbReference type="SAM" id="MobiDB-lite"/>
    </source>
</evidence>
<dbReference type="InterPro" id="IPR046036">
    <property type="entry name" value="DUF5994"/>
</dbReference>
<accession>M0QLL7</accession>
<dbReference type="eggNOG" id="ENOG5031VWQ">
    <property type="taxonomic scope" value="Bacteria"/>
</dbReference>
<feature type="compositionally biased region" description="Basic and acidic residues" evidence="1">
    <location>
        <begin position="143"/>
        <end position="156"/>
    </location>
</feature>
<sequence length="156" mass="17425">MNTRRSDQPRGGRIQLKPAQSRRGLVDGAWWPRTRDLADELTAIAEILTAHLVVVERAGYHIGDWDSLHERQVVVNGQRIRLEGFNIWVPSTVRFVGPNRSLTVALLRPATDYEAAHDIMRRAADRANVQSAQALIGRTSGESGRKADNRDRVPVG</sequence>
<dbReference type="AlphaFoldDB" id="M0QLL7"/>
<dbReference type="Proteomes" id="UP000011666">
    <property type="component" value="Unassembled WGS sequence"/>
</dbReference>
<dbReference type="EMBL" id="BANX01000023">
    <property type="protein sequence ID" value="GAC69309.1"/>
    <property type="molecule type" value="Genomic_DNA"/>
</dbReference>
<evidence type="ECO:0000313" key="2">
    <source>
        <dbReference type="EMBL" id="GAC69309.1"/>
    </source>
</evidence>
<dbReference type="STRING" id="1223545.GS4_23_01060"/>
<organism evidence="2 3">
    <name type="scientific">Gordonia soli NBRC 108243</name>
    <dbReference type="NCBI Taxonomy" id="1223545"/>
    <lineage>
        <taxon>Bacteria</taxon>
        <taxon>Bacillati</taxon>
        <taxon>Actinomycetota</taxon>
        <taxon>Actinomycetes</taxon>
        <taxon>Mycobacteriales</taxon>
        <taxon>Gordoniaceae</taxon>
        <taxon>Gordonia</taxon>
    </lineage>
</organism>
<protein>
    <submittedName>
        <fullName evidence="2">Uncharacterized protein</fullName>
    </submittedName>
</protein>
<proteinExistence type="predicted"/>
<keyword evidence="3" id="KW-1185">Reference proteome</keyword>
<dbReference type="Pfam" id="PF19457">
    <property type="entry name" value="DUF5994"/>
    <property type="match status" value="1"/>
</dbReference>
<name>M0QLL7_9ACTN</name>
<reference evidence="2 3" key="1">
    <citation type="submission" date="2013-01" db="EMBL/GenBank/DDBJ databases">
        <title>Whole genome shotgun sequence of Gordonia soli NBRC 108243.</title>
        <authorList>
            <person name="Isaki-Nakamura S."/>
            <person name="Hosoyama A."/>
            <person name="Tsuchikane K."/>
            <person name="Ando Y."/>
            <person name="Baba S."/>
            <person name="Ohji S."/>
            <person name="Hamada M."/>
            <person name="Tamura T."/>
            <person name="Yamazoe A."/>
            <person name="Yamazaki S."/>
            <person name="Fujita N."/>
        </authorList>
    </citation>
    <scope>NUCLEOTIDE SEQUENCE [LARGE SCALE GENOMIC DNA]</scope>
    <source>
        <strain evidence="2 3">NBRC 108243</strain>
    </source>
</reference>
<feature type="region of interest" description="Disordered" evidence="1">
    <location>
        <begin position="135"/>
        <end position="156"/>
    </location>
</feature>
<dbReference type="OrthoDB" id="3785441at2"/>
<evidence type="ECO:0000313" key="3">
    <source>
        <dbReference type="Proteomes" id="UP000011666"/>
    </source>
</evidence>